<comment type="pathway">
    <text evidence="1">Cofactor biosynthesis; thiamine diphosphate biosynthesis.</text>
</comment>
<dbReference type="AlphaFoldDB" id="A0A9D1E0V2"/>
<accession>A0A9D1E0V2</accession>
<dbReference type="InterPro" id="IPR013749">
    <property type="entry name" value="PM/HMP-P_kinase-1"/>
</dbReference>
<evidence type="ECO:0000256" key="1">
    <source>
        <dbReference type="ARBA" id="ARBA00004948"/>
    </source>
</evidence>
<dbReference type="GO" id="GO:0008902">
    <property type="term" value="F:hydroxymethylpyrimidine kinase activity"/>
    <property type="evidence" value="ECO:0007669"/>
    <property type="project" value="UniProtKB-EC"/>
</dbReference>
<evidence type="ECO:0000313" key="4">
    <source>
        <dbReference type="EMBL" id="HIR62645.1"/>
    </source>
</evidence>
<dbReference type="GO" id="GO:0009228">
    <property type="term" value="P:thiamine biosynthetic process"/>
    <property type="evidence" value="ECO:0007669"/>
    <property type="project" value="InterPro"/>
</dbReference>
<proteinExistence type="predicted"/>
<evidence type="ECO:0000313" key="5">
    <source>
        <dbReference type="Proteomes" id="UP000886744"/>
    </source>
</evidence>
<dbReference type="NCBIfam" id="TIGR00097">
    <property type="entry name" value="HMP-P_kinase"/>
    <property type="match status" value="1"/>
</dbReference>
<evidence type="ECO:0000259" key="3">
    <source>
        <dbReference type="Pfam" id="PF08543"/>
    </source>
</evidence>
<dbReference type="GO" id="GO:0005829">
    <property type="term" value="C:cytosol"/>
    <property type="evidence" value="ECO:0007669"/>
    <property type="project" value="TreeGrafter"/>
</dbReference>
<dbReference type="SUPFAM" id="SSF53613">
    <property type="entry name" value="Ribokinase-like"/>
    <property type="match status" value="1"/>
</dbReference>
<gene>
    <name evidence="4" type="primary">thiD</name>
    <name evidence="4" type="ORF">IAC94_03865</name>
</gene>
<dbReference type="GO" id="GO:0008972">
    <property type="term" value="F:phosphomethylpyrimidine kinase activity"/>
    <property type="evidence" value="ECO:0007669"/>
    <property type="project" value="InterPro"/>
</dbReference>
<dbReference type="EMBL" id="DVHI01000048">
    <property type="protein sequence ID" value="HIR62645.1"/>
    <property type="molecule type" value="Genomic_DNA"/>
</dbReference>
<reference evidence="4" key="1">
    <citation type="submission" date="2020-10" db="EMBL/GenBank/DDBJ databases">
        <authorList>
            <person name="Gilroy R."/>
        </authorList>
    </citation>
    <scope>NUCLEOTIDE SEQUENCE</scope>
    <source>
        <strain evidence="4">ChiHjej13B12-12457</strain>
    </source>
</reference>
<comment type="caution">
    <text evidence="4">The sequence shown here is derived from an EMBL/GenBank/DDBJ whole genome shotgun (WGS) entry which is preliminary data.</text>
</comment>
<reference evidence="4" key="2">
    <citation type="journal article" date="2021" name="PeerJ">
        <title>Extensive microbial diversity within the chicken gut microbiome revealed by metagenomics and culture.</title>
        <authorList>
            <person name="Gilroy R."/>
            <person name="Ravi A."/>
            <person name="Getino M."/>
            <person name="Pursley I."/>
            <person name="Horton D.L."/>
            <person name="Alikhan N.F."/>
            <person name="Baker D."/>
            <person name="Gharbi K."/>
            <person name="Hall N."/>
            <person name="Watson M."/>
            <person name="Adriaenssens E.M."/>
            <person name="Foster-Nyarko E."/>
            <person name="Jarju S."/>
            <person name="Secka A."/>
            <person name="Antonio M."/>
            <person name="Oren A."/>
            <person name="Chaudhuri R.R."/>
            <person name="La Ragione R."/>
            <person name="Hildebrand F."/>
            <person name="Pallen M.J."/>
        </authorList>
    </citation>
    <scope>NUCLEOTIDE SEQUENCE</scope>
    <source>
        <strain evidence="4">ChiHjej13B12-12457</strain>
    </source>
</reference>
<sequence length="281" mass="30974">MEHKKDFAKVFMIAGSEPLGCCGIQADIKAVSACGGFAAGATTLLVDMNTTKVKGIRTMPVDIILSQSRDFLDDVGADCIKTGMLYEKQIVEAVAGLLREYPEVPKVIDPVMVDSGGTALILKEAIDAYRELLFPQAEIITPNIHEARVLAGEDITLDNVDRLIRKISEAGCSVIIKSIPDGDNLIDVLYNRRTGSIRRFSKRRIDTRNVNGTGDTFGSAIATYIARKYDLEAAVERAEIFINESIAYGSGYRFGPGYGPVHPFYRTIDFFEREDRSYSLK</sequence>
<keyword evidence="4" id="KW-0808">Transferase</keyword>
<feature type="domain" description="Pyridoxamine kinase/Phosphomethylpyrimidine kinase" evidence="3">
    <location>
        <begin position="19"/>
        <end position="262"/>
    </location>
</feature>
<name>A0A9D1E0V2_9BACT</name>
<dbReference type="InterPro" id="IPR029056">
    <property type="entry name" value="Ribokinase-like"/>
</dbReference>
<dbReference type="CDD" id="cd01169">
    <property type="entry name" value="HMPP_kinase"/>
    <property type="match status" value="1"/>
</dbReference>
<dbReference type="EC" id="2.7.1.49" evidence="2"/>
<dbReference type="PANTHER" id="PTHR20858">
    <property type="entry name" value="PHOSPHOMETHYLPYRIMIDINE KINASE"/>
    <property type="match status" value="1"/>
</dbReference>
<organism evidence="4 5">
    <name type="scientific">Candidatus Coprenecus avistercoris</name>
    <dbReference type="NCBI Taxonomy" id="2840730"/>
    <lineage>
        <taxon>Bacteria</taxon>
        <taxon>Pseudomonadati</taxon>
        <taxon>Bacteroidota</taxon>
        <taxon>Bacteroidia</taxon>
        <taxon>Bacteroidales</taxon>
        <taxon>Rikenellaceae</taxon>
        <taxon>Rikenellaceae incertae sedis</taxon>
        <taxon>Candidatus Coprenecus</taxon>
    </lineage>
</organism>
<protein>
    <recommendedName>
        <fullName evidence="2">hydroxymethylpyrimidine kinase</fullName>
        <ecNumber evidence="2">2.7.1.49</ecNumber>
    </recommendedName>
</protein>
<dbReference type="Pfam" id="PF08543">
    <property type="entry name" value="Phos_pyr_kin"/>
    <property type="match status" value="1"/>
</dbReference>
<dbReference type="PANTHER" id="PTHR20858:SF17">
    <property type="entry name" value="HYDROXYMETHYLPYRIMIDINE_PHOSPHOMETHYLPYRIMIDINE KINASE THI20-RELATED"/>
    <property type="match status" value="1"/>
</dbReference>
<keyword evidence="4" id="KW-0418">Kinase</keyword>
<evidence type="ECO:0000256" key="2">
    <source>
        <dbReference type="ARBA" id="ARBA00012135"/>
    </source>
</evidence>
<dbReference type="Gene3D" id="3.40.1190.20">
    <property type="match status" value="1"/>
</dbReference>
<dbReference type="InterPro" id="IPR004399">
    <property type="entry name" value="HMP/HMP-P_kinase_dom"/>
</dbReference>
<dbReference type="Proteomes" id="UP000886744">
    <property type="component" value="Unassembled WGS sequence"/>
</dbReference>